<evidence type="ECO:0000259" key="2">
    <source>
        <dbReference type="Pfam" id="PF05090"/>
    </source>
</evidence>
<dbReference type="eggNOG" id="COG0400">
    <property type="taxonomic scope" value="Bacteria"/>
</dbReference>
<name>Q022R4_SOLUE</name>
<protein>
    <recommendedName>
        <fullName evidence="2">HTTM domain-containing protein</fullName>
    </recommendedName>
</protein>
<accession>Q022R4</accession>
<evidence type="ECO:0000313" key="3">
    <source>
        <dbReference type="EMBL" id="ABJ84036.1"/>
    </source>
</evidence>
<dbReference type="STRING" id="234267.Acid_3057"/>
<organism evidence="3">
    <name type="scientific">Solibacter usitatus (strain Ellin6076)</name>
    <dbReference type="NCBI Taxonomy" id="234267"/>
    <lineage>
        <taxon>Bacteria</taxon>
        <taxon>Pseudomonadati</taxon>
        <taxon>Acidobacteriota</taxon>
        <taxon>Terriglobia</taxon>
        <taxon>Bryobacterales</taxon>
        <taxon>Solibacteraceae</taxon>
        <taxon>Candidatus Solibacter</taxon>
    </lineage>
</organism>
<dbReference type="HOGENOM" id="CLU_083890_0_0_0"/>
<dbReference type="AlphaFoldDB" id="Q022R4"/>
<dbReference type="Pfam" id="PF05090">
    <property type="entry name" value="HTTM"/>
    <property type="match status" value="1"/>
</dbReference>
<gene>
    <name evidence="3" type="ordered locus">Acid_3057</name>
</gene>
<feature type="transmembrane region" description="Helical" evidence="1">
    <location>
        <begin position="66"/>
        <end position="85"/>
    </location>
</feature>
<dbReference type="InParanoid" id="Q022R4"/>
<dbReference type="InterPro" id="IPR053934">
    <property type="entry name" value="HTTM_dom"/>
</dbReference>
<sequence length="268" mass="28850">MDAGTAYSLIVTLASTGVFIASVELLALKSEFEDGGLFGWEVLRTVSRATLYVGSGRPRQLISHPFFVPTVAGARALAALTLILFRNHHALSTACVLAVITATILMYWRAPFGLDGSDQMFLITFVAVGIHKLFSADVHIGQASLWFIAIQGCLSYCVAGVAKVISPVWRSGEAVRRIMGTRTYGTSRSASFVSGRAGTCLALSWLLMLFECTFPLALAFGETGFAVFAVMGIFFHIANAAIMGLNTFVWAFVATYPAILFCAVSIRH</sequence>
<feature type="domain" description="HTTM" evidence="2">
    <location>
        <begin position="139"/>
        <end position="263"/>
    </location>
</feature>
<dbReference type="EMBL" id="CP000473">
    <property type="protein sequence ID" value="ABJ84036.1"/>
    <property type="molecule type" value="Genomic_DNA"/>
</dbReference>
<dbReference type="KEGG" id="sus:Acid_3057"/>
<keyword evidence="1" id="KW-1133">Transmembrane helix</keyword>
<feature type="transmembrane region" description="Helical" evidence="1">
    <location>
        <begin position="190"/>
        <end position="210"/>
    </location>
</feature>
<evidence type="ECO:0000256" key="1">
    <source>
        <dbReference type="SAM" id="Phobius"/>
    </source>
</evidence>
<reference evidence="3" key="1">
    <citation type="submission" date="2006-10" db="EMBL/GenBank/DDBJ databases">
        <title>Complete sequence of Solibacter usitatus Ellin6076.</title>
        <authorList>
            <consortium name="US DOE Joint Genome Institute"/>
            <person name="Copeland A."/>
            <person name="Lucas S."/>
            <person name="Lapidus A."/>
            <person name="Barry K."/>
            <person name="Detter J.C."/>
            <person name="Glavina del Rio T."/>
            <person name="Hammon N."/>
            <person name="Israni S."/>
            <person name="Dalin E."/>
            <person name="Tice H."/>
            <person name="Pitluck S."/>
            <person name="Thompson L.S."/>
            <person name="Brettin T."/>
            <person name="Bruce D."/>
            <person name="Han C."/>
            <person name="Tapia R."/>
            <person name="Gilna P."/>
            <person name="Schmutz J."/>
            <person name="Larimer F."/>
            <person name="Land M."/>
            <person name="Hauser L."/>
            <person name="Kyrpides N."/>
            <person name="Mikhailova N."/>
            <person name="Janssen P.H."/>
            <person name="Kuske C.R."/>
            <person name="Richardson P."/>
        </authorList>
    </citation>
    <scope>NUCLEOTIDE SEQUENCE</scope>
    <source>
        <strain evidence="3">Ellin6076</strain>
    </source>
</reference>
<keyword evidence="1" id="KW-0812">Transmembrane</keyword>
<feature type="transmembrane region" description="Helical" evidence="1">
    <location>
        <begin position="91"/>
        <end position="108"/>
    </location>
</feature>
<feature type="transmembrane region" description="Helical" evidence="1">
    <location>
        <begin position="146"/>
        <end position="169"/>
    </location>
</feature>
<feature type="transmembrane region" description="Helical" evidence="1">
    <location>
        <begin position="216"/>
        <end position="235"/>
    </location>
</feature>
<proteinExistence type="predicted"/>
<feature type="transmembrane region" description="Helical" evidence="1">
    <location>
        <begin position="247"/>
        <end position="266"/>
    </location>
</feature>
<feature type="transmembrane region" description="Helical" evidence="1">
    <location>
        <begin position="6"/>
        <end position="28"/>
    </location>
</feature>
<dbReference type="OrthoDB" id="5422338at2"/>
<keyword evidence="1" id="KW-0472">Membrane</keyword>